<dbReference type="EMBL" id="CAKOGL010000015">
    <property type="protein sequence ID" value="CAH2095653.1"/>
    <property type="molecule type" value="Genomic_DNA"/>
</dbReference>
<dbReference type="PANTHER" id="PTHR19134:SF534">
    <property type="entry name" value="LD27988P"/>
    <property type="match status" value="1"/>
</dbReference>
<dbReference type="InterPro" id="IPR029021">
    <property type="entry name" value="Prot-tyrosine_phosphatase-like"/>
</dbReference>
<dbReference type="SMART" id="SM00194">
    <property type="entry name" value="PTPc"/>
    <property type="match status" value="1"/>
</dbReference>
<dbReference type="GO" id="GO:0004725">
    <property type="term" value="F:protein tyrosine phosphatase activity"/>
    <property type="evidence" value="ECO:0007669"/>
    <property type="project" value="InterPro"/>
</dbReference>
<dbReference type="SMART" id="SM00404">
    <property type="entry name" value="PTPc_motif"/>
    <property type="match status" value="1"/>
</dbReference>
<dbReference type="PROSITE" id="PS00383">
    <property type="entry name" value="TYR_PHOSPHATASE_1"/>
    <property type="match status" value="1"/>
</dbReference>
<dbReference type="SUPFAM" id="SSF52799">
    <property type="entry name" value="(Phosphotyrosine protein) phosphatases II"/>
    <property type="match status" value="1"/>
</dbReference>
<dbReference type="Gene3D" id="3.90.190.10">
    <property type="entry name" value="Protein tyrosine phosphatase superfamily"/>
    <property type="match status" value="1"/>
</dbReference>
<feature type="domain" description="Tyrosine-protein phosphatase" evidence="1">
    <location>
        <begin position="28"/>
        <end position="291"/>
    </location>
</feature>
<comment type="caution">
    <text evidence="3">The sequence shown here is derived from an EMBL/GenBank/DDBJ whole genome shotgun (WGS) entry which is preliminary data.</text>
</comment>
<dbReference type="PROSITE" id="PS50055">
    <property type="entry name" value="TYR_PHOSPHATASE_PTP"/>
    <property type="match status" value="1"/>
</dbReference>
<dbReference type="GO" id="GO:0009653">
    <property type="term" value="P:anatomical structure morphogenesis"/>
    <property type="evidence" value="ECO:0007669"/>
    <property type="project" value="UniProtKB-ARBA"/>
</dbReference>
<feature type="domain" description="Tyrosine specific protein phosphatases" evidence="2">
    <location>
        <begin position="203"/>
        <end position="282"/>
    </location>
</feature>
<dbReference type="PRINTS" id="PR00700">
    <property type="entry name" value="PRTYPHPHTASE"/>
</dbReference>
<dbReference type="GO" id="GO:0048666">
    <property type="term" value="P:neuron development"/>
    <property type="evidence" value="ECO:0007669"/>
    <property type="project" value="UniProtKB-ARBA"/>
</dbReference>
<accession>A0AAU9U966</accession>
<dbReference type="InterPro" id="IPR016130">
    <property type="entry name" value="Tyr_Pase_AS"/>
</dbReference>
<protein>
    <recommendedName>
        <fullName evidence="5">Protein tyrosine phosphatase</fullName>
    </recommendedName>
</protein>
<organism evidence="3 4">
    <name type="scientific">Euphydryas editha</name>
    <name type="common">Edith's checkerspot</name>
    <dbReference type="NCBI Taxonomy" id="104508"/>
    <lineage>
        <taxon>Eukaryota</taxon>
        <taxon>Metazoa</taxon>
        <taxon>Ecdysozoa</taxon>
        <taxon>Arthropoda</taxon>
        <taxon>Hexapoda</taxon>
        <taxon>Insecta</taxon>
        <taxon>Pterygota</taxon>
        <taxon>Neoptera</taxon>
        <taxon>Endopterygota</taxon>
        <taxon>Lepidoptera</taxon>
        <taxon>Glossata</taxon>
        <taxon>Ditrysia</taxon>
        <taxon>Papilionoidea</taxon>
        <taxon>Nymphalidae</taxon>
        <taxon>Nymphalinae</taxon>
        <taxon>Euphydryas</taxon>
    </lineage>
</organism>
<gene>
    <name evidence="3" type="ORF">EEDITHA_LOCUS11080</name>
</gene>
<evidence type="ECO:0000313" key="4">
    <source>
        <dbReference type="Proteomes" id="UP001153954"/>
    </source>
</evidence>
<reference evidence="3" key="1">
    <citation type="submission" date="2022-03" db="EMBL/GenBank/DDBJ databases">
        <authorList>
            <person name="Tunstrom K."/>
        </authorList>
    </citation>
    <scope>NUCLEOTIDE SEQUENCE</scope>
</reference>
<dbReference type="Pfam" id="PF00102">
    <property type="entry name" value="Y_phosphatase"/>
    <property type="match status" value="1"/>
</dbReference>
<dbReference type="AlphaFoldDB" id="A0AAU9U966"/>
<evidence type="ECO:0008006" key="5">
    <source>
        <dbReference type="Google" id="ProtNLM"/>
    </source>
</evidence>
<name>A0AAU9U966_EUPED</name>
<dbReference type="InterPro" id="IPR003595">
    <property type="entry name" value="Tyr_Pase_cat"/>
</dbReference>
<proteinExistence type="predicted"/>
<dbReference type="InterPro" id="IPR000387">
    <property type="entry name" value="Tyr_Pase_dom"/>
</dbReference>
<dbReference type="Proteomes" id="UP001153954">
    <property type="component" value="Unassembled WGS sequence"/>
</dbReference>
<evidence type="ECO:0000313" key="3">
    <source>
        <dbReference type="EMBL" id="CAH2095653.1"/>
    </source>
</evidence>
<sequence length="299" mass="34454">MGAKLTKKHSFAENCEQLIKESNLGHILEQEHHQIVKKSVPYSCQEVLKFDNRSKCRYWNTSIFDRNQVILPTEDGGSDFINASHVDGHNVKGRFLCTQAPLQETAQDFWKMIFSHQVRVIVMLTRIVEKGREACYPYWSPKKRRKVVHGKFTIETLKIKSFRYYVVTNLRVTDNTEASLDVQHFAYTDWPRNSLPRDASEFLDFVLAVRAAQSMADLNSKGGNVPPILVHCSDGFNRTGAFCAIDVSLSLYDERATISLSLVVRNLRKQRHNCLSLPEHYVFCYLIVLIYTKLVADKY</sequence>
<evidence type="ECO:0000259" key="1">
    <source>
        <dbReference type="PROSITE" id="PS50055"/>
    </source>
</evidence>
<dbReference type="PANTHER" id="PTHR19134">
    <property type="entry name" value="RECEPTOR-TYPE TYROSINE-PROTEIN PHOSPHATASE"/>
    <property type="match status" value="1"/>
</dbReference>
<evidence type="ECO:0000259" key="2">
    <source>
        <dbReference type="PROSITE" id="PS50056"/>
    </source>
</evidence>
<dbReference type="InterPro" id="IPR000242">
    <property type="entry name" value="PTP_cat"/>
</dbReference>
<keyword evidence="4" id="KW-1185">Reference proteome</keyword>
<dbReference type="InterPro" id="IPR050348">
    <property type="entry name" value="Protein-Tyr_Phosphatase"/>
</dbReference>
<dbReference type="PROSITE" id="PS50056">
    <property type="entry name" value="TYR_PHOSPHATASE_2"/>
    <property type="match status" value="1"/>
</dbReference>